<dbReference type="Pfam" id="PF01126">
    <property type="entry name" value="Heme_oxygenase"/>
    <property type="match status" value="1"/>
</dbReference>
<evidence type="ECO:0000256" key="9">
    <source>
        <dbReference type="SAM" id="MobiDB-lite"/>
    </source>
</evidence>
<comment type="subcellular location">
    <subcellularLocation>
        <location evidence="1">Membrane</location>
    </subcellularLocation>
</comment>
<evidence type="ECO:0000256" key="7">
    <source>
        <dbReference type="ARBA" id="ARBA00023004"/>
    </source>
</evidence>
<evidence type="ECO:0000256" key="3">
    <source>
        <dbReference type="ARBA" id="ARBA00022617"/>
    </source>
</evidence>
<evidence type="ECO:0000256" key="2">
    <source>
        <dbReference type="ARBA" id="ARBA00007590"/>
    </source>
</evidence>
<dbReference type="Proteomes" id="UP000758155">
    <property type="component" value="Unassembled WGS sequence"/>
</dbReference>
<dbReference type="InterPro" id="IPR005349">
    <property type="entry name" value="TMEM14"/>
</dbReference>
<reference evidence="10" key="1">
    <citation type="submission" date="2019-04" db="EMBL/GenBank/DDBJ databases">
        <title>Sequencing of skin fungus with MAO and IRED activity.</title>
        <authorList>
            <person name="Marsaioli A.J."/>
            <person name="Bonatto J.M.C."/>
            <person name="Reis Junior O."/>
        </authorList>
    </citation>
    <scope>NUCLEOTIDE SEQUENCE</scope>
    <source>
        <strain evidence="10">28M1</strain>
    </source>
</reference>
<protein>
    <submittedName>
        <fullName evidence="10">Heme oxygenase</fullName>
    </submittedName>
</protein>
<evidence type="ECO:0000313" key="11">
    <source>
        <dbReference type="Proteomes" id="UP000758155"/>
    </source>
</evidence>
<keyword evidence="8" id="KW-0472">Membrane</keyword>
<accession>A0A9P4X024</accession>
<sequence>MLESARGLPVSLPGEINAATRTLHTNLNRLITSRLPLGLPPHTDDSTLYATGLLHFAHVYLTFESLWADLIRDHARPTSPAASTIDPSPSSPTTSPLLSYLLVNPYDSPSFFTSTLGAPTPPPPQIASFLSTLRPRGLVRSGRLKKDLEYLLDLHSTDLEVLLAKYPGDKAAAFCTHIRKSVSEKPWTLVAYAWCFYMAIFSGGRWIRAGLLRAGDGFWPPQIPEDGIPLAERGLGFWHFPGFHDGDDIKAEFKLRLEEAEHLFTDDQRVDVIEEAKNIFQMCAEVVYELDDMVGSSQVAPNTNGNSPAQDPNETFTEKQVQVERPVTPMHIFASTNLVDRLLAQHQHLIPYHQVTMAEHPSFTLAGLLSVGGTAGYLRTRSTPSLVAGLVLGASYGYSGYLIKENKDYGTELALGNSVVLLGSAIPRIIKTGGRAPVPIALGATGLLATYYYQKKVREFRYGV</sequence>
<evidence type="ECO:0000256" key="5">
    <source>
        <dbReference type="ARBA" id="ARBA00022723"/>
    </source>
</evidence>
<dbReference type="PANTHER" id="PTHR10720">
    <property type="entry name" value="HEME OXYGENASE"/>
    <property type="match status" value="1"/>
</dbReference>
<dbReference type="InterPro" id="IPR044890">
    <property type="entry name" value="TMEM14_sf"/>
</dbReference>
<dbReference type="SUPFAM" id="SSF48613">
    <property type="entry name" value="Heme oxygenase-like"/>
    <property type="match status" value="1"/>
</dbReference>
<keyword evidence="3" id="KW-0349">Heme</keyword>
<evidence type="ECO:0000256" key="4">
    <source>
        <dbReference type="ARBA" id="ARBA00022692"/>
    </source>
</evidence>
<dbReference type="Gene3D" id="1.20.910.10">
    <property type="entry name" value="Heme oxygenase-like"/>
    <property type="match status" value="1"/>
</dbReference>
<evidence type="ECO:0000256" key="1">
    <source>
        <dbReference type="ARBA" id="ARBA00004370"/>
    </source>
</evidence>
<keyword evidence="7" id="KW-0408">Iron</keyword>
<dbReference type="OrthoDB" id="652091at2759"/>
<organism evidence="10 11">
    <name type="scientific">Didymella heteroderae</name>
    <dbReference type="NCBI Taxonomy" id="1769908"/>
    <lineage>
        <taxon>Eukaryota</taxon>
        <taxon>Fungi</taxon>
        <taxon>Dikarya</taxon>
        <taxon>Ascomycota</taxon>
        <taxon>Pezizomycotina</taxon>
        <taxon>Dothideomycetes</taxon>
        <taxon>Pleosporomycetidae</taxon>
        <taxon>Pleosporales</taxon>
        <taxon>Pleosporineae</taxon>
        <taxon>Didymellaceae</taxon>
        <taxon>Didymella</taxon>
    </lineage>
</organism>
<dbReference type="Pfam" id="PF03647">
    <property type="entry name" value="Tmemb_14"/>
    <property type="match status" value="1"/>
</dbReference>
<dbReference type="InterPro" id="IPR002051">
    <property type="entry name" value="Haem_Oase"/>
</dbReference>
<dbReference type="Gene3D" id="1.10.10.1740">
    <property type="entry name" value="Transmembrane protein 14-like"/>
    <property type="match status" value="1"/>
</dbReference>
<keyword evidence="5" id="KW-0479">Metal-binding</keyword>
<dbReference type="GO" id="GO:0016020">
    <property type="term" value="C:membrane"/>
    <property type="evidence" value="ECO:0007669"/>
    <property type="project" value="UniProtKB-SubCell"/>
</dbReference>
<dbReference type="GO" id="GO:0004392">
    <property type="term" value="F:heme oxygenase (decyclizing) activity"/>
    <property type="evidence" value="ECO:0007669"/>
    <property type="project" value="InterPro"/>
</dbReference>
<dbReference type="EMBL" id="SWKV01000003">
    <property type="protein sequence ID" value="KAF3046943.1"/>
    <property type="molecule type" value="Genomic_DNA"/>
</dbReference>
<proteinExistence type="inferred from homology"/>
<dbReference type="AlphaFoldDB" id="A0A9P4X024"/>
<evidence type="ECO:0000256" key="6">
    <source>
        <dbReference type="ARBA" id="ARBA00022989"/>
    </source>
</evidence>
<keyword evidence="6" id="KW-1133">Transmembrane helix</keyword>
<dbReference type="GO" id="GO:0046872">
    <property type="term" value="F:metal ion binding"/>
    <property type="evidence" value="ECO:0007669"/>
    <property type="project" value="UniProtKB-KW"/>
</dbReference>
<keyword evidence="4" id="KW-0812">Transmembrane</keyword>
<keyword evidence="11" id="KW-1185">Reference proteome</keyword>
<dbReference type="CDD" id="cd19165">
    <property type="entry name" value="HemeO"/>
    <property type="match status" value="1"/>
</dbReference>
<comment type="similarity">
    <text evidence="2">Belongs to the TMEM14 family.</text>
</comment>
<gene>
    <name evidence="10" type="primary">HMX1</name>
    <name evidence="10" type="ORF">E8E12_008952</name>
</gene>
<name>A0A9P4X024_9PLEO</name>
<feature type="region of interest" description="Disordered" evidence="9">
    <location>
        <begin position="297"/>
        <end position="317"/>
    </location>
</feature>
<dbReference type="GO" id="GO:0006788">
    <property type="term" value="P:heme oxidation"/>
    <property type="evidence" value="ECO:0007669"/>
    <property type="project" value="InterPro"/>
</dbReference>
<dbReference type="InterPro" id="IPR016053">
    <property type="entry name" value="Haem_Oase-like"/>
</dbReference>
<evidence type="ECO:0000313" key="10">
    <source>
        <dbReference type="EMBL" id="KAF3046943.1"/>
    </source>
</evidence>
<dbReference type="InterPro" id="IPR016084">
    <property type="entry name" value="Haem_Oase-like_multi-hlx"/>
</dbReference>
<evidence type="ECO:0000256" key="8">
    <source>
        <dbReference type="ARBA" id="ARBA00023136"/>
    </source>
</evidence>
<comment type="caution">
    <text evidence="10">The sequence shown here is derived from an EMBL/GenBank/DDBJ whole genome shotgun (WGS) entry which is preliminary data.</text>
</comment>
<dbReference type="PANTHER" id="PTHR10720:SF0">
    <property type="entry name" value="HEME OXYGENASE"/>
    <property type="match status" value="1"/>
</dbReference>